<evidence type="ECO:0000313" key="4">
    <source>
        <dbReference type="Proteomes" id="UP000053593"/>
    </source>
</evidence>
<dbReference type="OrthoDB" id="2634326at2759"/>
<evidence type="ECO:0000256" key="1">
    <source>
        <dbReference type="SAM" id="Coils"/>
    </source>
</evidence>
<proteinExistence type="predicted"/>
<dbReference type="Proteomes" id="UP000053593">
    <property type="component" value="Unassembled WGS sequence"/>
</dbReference>
<keyword evidence="4" id="KW-1185">Reference proteome</keyword>
<organism evidence="3 4">
    <name type="scientific">Collybiopsis luxurians FD-317 M1</name>
    <dbReference type="NCBI Taxonomy" id="944289"/>
    <lineage>
        <taxon>Eukaryota</taxon>
        <taxon>Fungi</taxon>
        <taxon>Dikarya</taxon>
        <taxon>Basidiomycota</taxon>
        <taxon>Agaricomycotina</taxon>
        <taxon>Agaricomycetes</taxon>
        <taxon>Agaricomycetidae</taxon>
        <taxon>Agaricales</taxon>
        <taxon>Marasmiineae</taxon>
        <taxon>Omphalotaceae</taxon>
        <taxon>Collybiopsis</taxon>
        <taxon>Collybiopsis luxurians</taxon>
    </lineage>
</organism>
<dbReference type="HOGENOM" id="CLU_1034604_0_0_1"/>
<keyword evidence="1" id="KW-0175">Coiled coil</keyword>
<reference evidence="3 4" key="1">
    <citation type="submission" date="2014-04" db="EMBL/GenBank/DDBJ databases">
        <title>Evolutionary Origins and Diversification of the Mycorrhizal Mutualists.</title>
        <authorList>
            <consortium name="DOE Joint Genome Institute"/>
            <consortium name="Mycorrhizal Genomics Consortium"/>
            <person name="Kohler A."/>
            <person name="Kuo A."/>
            <person name="Nagy L.G."/>
            <person name="Floudas D."/>
            <person name="Copeland A."/>
            <person name="Barry K.W."/>
            <person name="Cichocki N."/>
            <person name="Veneault-Fourrey C."/>
            <person name="LaButti K."/>
            <person name="Lindquist E.A."/>
            <person name="Lipzen A."/>
            <person name="Lundell T."/>
            <person name="Morin E."/>
            <person name="Murat C."/>
            <person name="Riley R."/>
            <person name="Ohm R."/>
            <person name="Sun H."/>
            <person name="Tunlid A."/>
            <person name="Henrissat B."/>
            <person name="Grigoriev I.V."/>
            <person name="Hibbett D.S."/>
            <person name="Martin F."/>
        </authorList>
    </citation>
    <scope>NUCLEOTIDE SEQUENCE [LARGE SCALE GENOMIC DNA]</scope>
    <source>
        <strain evidence="3 4">FD-317 M1</strain>
    </source>
</reference>
<name>A0A0D0BDI3_9AGAR</name>
<evidence type="ECO:0000256" key="2">
    <source>
        <dbReference type="SAM" id="MobiDB-lite"/>
    </source>
</evidence>
<dbReference type="AlphaFoldDB" id="A0A0D0BDI3"/>
<accession>A0A0D0BDI3</accession>
<feature type="compositionally biased region" description="Low complexity" evidence="2">
    <location>
        <begin position="1"/>
        <end position="21"/>
    </location>
</feature>
<evidence type="ECO:0000313" key="3">
    <source>
        <dbReference type="EMBL" id="KIK52556.1"/>
    </source>
</evidence>
<sequence>MSSMSHYSNSSSIAPSNIPSHPGHNKKPVMHMGMKKQHKITINSPKQQRDLFADLPHNDTLVPPAIPAWSNVNLTIKRRDVVPQKRLILAPDPGLFFSLKDKTCQMPMLQMWYHLQNALRALKLHNCVYALDAQILAQACLDKEKNAVHQELCQANVDLLRRIADLESSCILEDLRQAYDMKCQELLEFSNDSTKLLVKLTHRNSMLDLELSSLRKEVHRLRIELTEVDNELFNFTGNPTEGDDGLSQQLEDTHLHNVETDLDSLHIPS</sequence>
<dbReference type="EMBL" id="KN834841">
    <property type="protein sequence ID" value="KIK52556.1"/>
    <property type="molecule type" value="Genomic_DNA"/>
</dbReference>
<gene>
    <name evidence="3" type="ORF">GYMLUDRAFT_251153</name>
</gene>
<protein>
    <submittedName>
        <fullName evidence="3">Uncharacterized protein</fullName>
    </submittedName>
</protein>
<feature type="coiled-coil region" evidence="1">
    <location>
        <begin position="204"/>
        <end position="231"/>
    </location>
</feature>
<feature type="region of interest" description="Disordered" evidence="2">
    <location>
        <begin position="1"/>
        <end position="29"/>
    </location>
</feature>